<evidence type="ECO:0000313" key="2">
    <source>
        <dbReference type="Proteomes" id="UP000829196"/>
    </source>
</evidence>
<sequence length="110" mass="12078">MTADGGDLGRRWCLEQAGRGGGRQLAVTNEGWWSNKLVVRNRFFPGLVEIDRSGPEQSKGLSASPSALPAVVYLDLVGSGGVYLVDSLYLFWRPWEDIDNGCETFIEVTV</sequence>
<evidence type="ECO:0000313" key="1">
    <source>
        <dbReference type="EMBL" id="KAI0527060.1"/>
    </source>
</evidence>
<dbReference type="EMBL" id="JAGYWB010000003">
    <property type="protein sequence ID" value="KAI0527060.1"/>
    <property type="molecule type" value="Genomic_DNA"/>
</dbReference>
<reference evidence="1" key="1">
    <citation type="journal article" date="2022" name="Front. Genet.">
        <title>Chromosome-Scale Assembly of the Dendrobium nobile Genome Provides Insights Into the Molecular Mechanism of the Biosynthesis of the Medicinal Active Ingredient of Dendrobium.</title>
        <authorList>
            <person name="Xu Q."/>
            <person name="Niu S.-C."/>
            <person name="Li K.-L."/>
            <person name="Zheng P.-J."/>
            <person name="Zhang X.-J."/>
            <person name="Jia Y."/>
            <person name="Liu Y."/>
            <person name="Niu Y.-X."/>
            <person name="Yu L.-H."/>
            <person name="Chen D.-F."/>
            <person name="Zhang G.-Q."/>
        </authorList>
    </citation>
    <scope>NUCLEOTIDE SEQUENCE</scope>
    <source>
        <tissue evidence="1">Leaf</tissue>
    </source>
</reference>
<gene>
    <name evidence="1" type="ORF">KFK09_002656</name>
</gene>
<proteinExistence type="predicted"/>
<name>A0A8T3C6Z6_DENNO</name>
<dbReference type="AlphaFoldDB" id="A0A8T3C6Z6"/>
<keyword evidence="2" id="KW-1185">Reference proteome</keyword>
<protein>
    <submittedName>
        <fullName evidence="1">Uncharacterized protein</fullName>
    </submittedName>
</protein>
<organism evidence="1 2">
    <name type="scientific">Dendrobium nobile</name>
    <name type="common">Orchid</name>
    <dbReference type="NCBI Taxonomy" id="94219"/>
    <lineage>
        <taxon>Eukaryota</taxon>
        <taxon>Viridiplantae</taxon>
        <taxon>Streptophyta</taxon>
        <taxon>Embryophyta</taxon>
        <taxon>Tracheophyta</taxon>
        <taxon>Spermatophyta</taxon>
        <taxon>Magnoliopsida</taxon>
        <taxon>Liliopsida</taxon>
        <taxon>Asparagales</taxon>
        <taxon>Orchidaceae</taxon>
        <taxon>Epidendroideae</taxon>
        <taxon>Malaxideae</taxon>
        <taxon>Dendrobiinae</taxon>
        <taxon>Dendrobium</taxon>
    </lineage>
</organism>
<dbReference type="Proteomes" id="UP000829196">
    <property type="component" value="Unassembled WGS sequence"/>
</dbReference>
<accession>A0A8T3C6Z6</accession>
<comment type="caution">
    <text evidence="1">The sequence shown here is derived from an EMBL/GenBank/DDBJ whole genome shotgun (WGS) entry which is preliminary data.</text>
</comment>